<dbReference type="PANTHER" id="PTHR45138">
    <property type="entry name" value="REGULATORY COMPONENTS OF SENSORY TRANSDUCTION SYSTEM"/>
    <property type="match status" value="1"/>
</dbReference>
<comment type="caution">
    <text evidence="5">The sequence shown here is derived from an EMBL/GenBank/DDBJ whole genome shotgun (WGS) entry which is preliminary data.</text>
</comment>
<dbReference type="AlphaFoldDB" id="A0A4R7JKU3"/>
<dbReference type="Gene3D" id="3.30.450.40">
    <property type="match status" value="1"/>
</dbReference>
<evidence type="ECO:0000313" key="6">
    <source>
        <dbReference type="Proteomes" id="UP000295830"/>
    </source>
</evidence>
<dbReference type="InterPro" id="IPR043128">
    <property type="entry name" value="Rev_trsase/Diguanyl_cyclase"/>
</dbReference>
<dbReference type="CDD" id="cd01949">
    <property type="entry name" value="GGDEF"/>
    <property type="match status" value="1"/>
</dbReference>
<feature type="transmembrane region" description="Helical" evidence="3">
    <location>
        <begin position="75"/>
        <end position="97"/>
    </location>
</feature>
<dbReference type="Proteomes" id="UP000295830">
    <property type="component" value="Unassembled WGS sequence"/>
</dbReference>
<dbReference type="GO" id="GO:0052621">
    <property type="term" value="F:diguanylate cyclase activity"/>
    <property type="evidence" value="ECO:0007669"/>
    <property type="project" value="UniProtKB-EC"/>
</dbReference>
<dbReference type="GO" id="GO:0005886">
    <property type="term" value="C:plasma membrane"/>
    <property type="evidence" value="ECO:0007669"/>
    <property type="project" value="TreeGrafter"/>
</dbReference>
<evidence type="ECO:0000259" key="4">
    <source>
        <dbReference type="PROSITE" id="PS50887"/>
    </source>
</evidence>
<keyword evidence="6" id="KW-1185">Reference proteome</keyword>
<comment type="catalytic activity">
    <reaction evidence="2">
        <text>2 GTP = 3',3'-c-di-GMP + 2 diphosphate</text>
        <dbReference type="Rhea" id="RHEA:24898"/>
        <dbReference type="ChEBI" id="CHEBI:33019"/>
        <dbReference type="ChEBI" id="CHEBI:37565"/>
        <dbReference type="ChEBI" id="CHEBI:58805"/>
        <dbReference type="EC" id="2.7.7.65"/>
    </reaction>
</comment>
<dbReference type="SUPFAM" id="SSF55073">
    <property type="entry name" value="Nucleotide cyclase"/>
    <property type="match status" value="1"/>
</dbReference>
<accession>A0A4R7JKU3</accession>
<evidence type="ECO:0000256" key="1">
    <source>
        <dbReference type="ARBA" id="ARBA00012528"/>
    </source>
</evidence>
<gene>
    <name evidence="5" type="ORF">DES49_2664</name>
</gene>
<keyword evidence="3" id="KW-0472">Membrane</keyword>
<dbReference type="PANTHER" id="PTHR45138:SF9">
    <property type="entry name" value="DIGUANYLATE CYCLASE DGCM-RELATED"/>
    <property type="match status" value="1"/>
</dbReference>
<dbReference type="InterPro" id="IPR000160">
    <property type="entry name" value="GGDEF_dom"/>
</dbReference>
<feature type="transmembrane region" description="Helical" evidence="3">
    <location>
        <begin position="141"/>
        <end position="162"/>
    </location>
</feature>
<dbReference type="SUPFAM" id="SSF55781">
    <property type="entry name" value="GAF domain-like"/>
    <property type="match status" value="1"/>
</dbReference>
<dbReference type="InterPro" id="IPR050469">
    <property type="entry name" value="Diguanylate_Cyclase"/>
</dbReference>
<keyword evidence="3" id="KW-1133">Transmembrane helix</keyword>
<dbReference type="GO" id="GO:1902201">
    <property type="term" value="P:negative regulation of bacterial-type flagellum-dependent cell motility"/>
    <property type="evidence" value="ECO:0007669"/>
    <property type="project" value="TreeGrafter"/>
</dbReference>
<dbReference type="InterPro" id="IPR029787">
    <property type="entry name" value="Nucleotide_cyclase"/>
</dbReference>
<keyword evidence="3" id="KW-0812">Transmembrane</keyword>
<organism evidence="5 6">
    <name type="scientific">Halospina denitrificans</name>
    <dbReference type="NCBI Taxonomy" id="332522"/>
    <lineage>
        <taxon>Bacteria</taxon>
        <taxon>Pseudomonadati</taxon>
        <taxon>Pseudomonadota</taxon>
        <taxon>Gammaproteobacteria</taxon>
        <taxon>Halospina</taxon>
    </lineage>
</organism>
<reference evidence="5 6" key="1">
    <citation type="submission" date="2019-03" db="EMBL/GenBank/DDBJ databases">
        <title>Genomic Encyclopedia of Type Strains, Phase IV (KMG-IV): sequencing the most valuable type-strain genomes for metagenomic binning, comparative biology and taxonomic classification.</title>
        <authorList>
            <person name="Goeker M."/>
        </authorList>
    </citation>
    <scope>NUCLEOTIDE SEQUENCE [LARGE SCALE GENOMIC DNA]</scope>
    <source>
        <strain evidence="5 6">DSM 15505</strain>
    </source>
</reference>
<dbReference type="Gene3D" id="3.30.70.270">
    <property type="match status" value="1"/>
</dbReference>
<dbReference type="Pfam" id="PF00990">
    <property type="entry name" value="GGDEF"/>
    <property type="match status" value="1"/>
</dbReference>
<dbReference type="OrthoDB" id="5706546at2"/>
<dbReference type="SMART" id="SM00267">
    <property type="entry name" value="GGDEF"/>
    <property type="match status" value="1"/>
</dbReference>
<dbReference type="Pfam" id="PF05230">
    <property type="entry name" value="MASE2"/>
    <property type="match status" value="1"/>
</dbReference>
<dbReference type="InterPro" id="IPR007894">
    <property type="entry name" value="MASE2"/>
</dbReference>
<dbReference type="EMBL" id="SOAX01000007">
    <property type="protein sequence ID" value="TDT37707.1"/>
    <property type="molecule type" value="Genomic_DNA"/>
</dbReference>
<evidence type="ECO:0000256" key="2">
    <source>
        <dbReference type="ARBA" id="ARBA00034247"/>
    </source>
</evidence>
<protein>
    <recommendedName>
        <fullName evidence="1">diguanylate cyclase</fullName>
        <ecNumber evidence="1">2.7.7.65</ecNumber>
    </recommendedName>
</protein>
<sequence>MARSRVARMIYGPRIVFMALSGLILLPPASLAELPGAFWVVWVLAFWVWPHLAFWRSRVVADPTKSEYQHIHADAAMVGAGVAYVGFPLPVLFLFLAGTGMTHVSLRGVRGFFEALFYMVLGAGVGGWFNGYAVQLQSGLLTQALAFVALLVGVTMISATAYTMNRRQRRTKHQVEDKNRILEALHDMSILALRTEDVDDLLGQALDSMVALMPHYSFAIALSEPGRPGTLHHLQYRGFDAARVNHLTEALRRIESARLSRDKPLPLELPDADSVVVVTMGAHLTQLTGLLIISSSEPLTEEAWQKLELFEDQIASLIENRLLTARLTQMAETDPLTGVYNRACFHDVLSSAGEKRRGPAGMEYALVSVDVNGLKEINDHYGHEAGDRVILKAVELLREVTRTGDSLIRLGGDEFVVLCLDCDSSQAERVVERIRQAERGTVVAVSDAHGREEAIPVRLSLGYAASDRDSEEDMMRMADQRMYADKETYYETRQRYR</sequence>
<evidence type="ECO:0000256" key="3">
    <source>
        <dbReference type="SAM" id="Phobius"/>
    </source>
</evidence>
<feature type="transmembrane region" description="Helical" evidence="3">
    <location>
        <begin position="109"/>
        <end position="129"/>
    </location>
</feature>
<dbReference type="PROSITE" id="PS50887">
    <property type="entry name" value="GGDEF"/>
    <property type="match status" value="1"/>
</dbReference>
<dbReference type="EC" id="2.7.7.65" evidence="1"/>
<evidence type="ECO:0000313" key="5">
    <source>
        <dbReference type="EMBL" id="TDT37707.1"/>
    </source>
</evidence>
<dbReference type="RefSeq" id="WP_133736905.1">
    <property type="nucleotide sequence ID" value="NZ_SOAX01000007.1"/>
</dbReference>
<proteinExistence type="predicted"/>
<dbReference type="GO" id="GO:0043709">
    <property type="term" value="P:cell adhesion involved in single-species biofilm formation"/>
    <property type="evidence" value="ECO:0007669"/>
    <property type="project" value="TreeGrafter"/>
</dbReference>
<dbReference type="InterPro" id="IPR029016">
    <property type="entry name" value="GAF-like_dom_sf"/>
</dbReference>
<dbReference type="NCBIfam" id="TIGR00254">
    <property type="entry name" value="GGDEF"/>
    <property type="match status" value="1"/>
</dbReference>
<name>A0A4R7JKU3_9GAMM</name>
<feature type="domain" description="GGDEF" evidence="4">
    <location>
        <begin position="362"/>
        <end position="497"/>
    </location>
</feature>